<dbReference type="OrthoDB" id="3542292at2759"/>
<reference evidence="6" key="1">
    <citation type="submission" date="2014-01" db="EMBL/GenBank/DDBJ databases">
        <authorList>
            <person name="Aslett M."/>
        </authorList>
    </citation>
    <scope>NUCLEOTIDE SEQUENCE</scope>
</reference>
<gene>
    <name evidence="6" type="ORF">TTRE_0000951301</name>
</gene>
<comment type="similarity">
    <text evidence="2 5">Belongs to the glycosyl hydrolase 37 family.</text>
</comment>
<evidence type="ECO:0000313" key="7">
    <source>
        <dbReference type="Proteomes" id="UP000030665"/>
    </source>
</evidence>
<dbReference type="GO" id="GO:0005993">
    <property type="term" value="P:trehalose catabolic process"/>
    <property type="evidence" value="ECO:0007669"/>
    <property type="project" value="TreeGrafter"/>
</dbReference>
<name>A0A077ZL92_TRITR</name>
<dbReference type="Proteomes" id="UP000030665">
    <property type="component" value="Unassembled WGS sequence"/>
</dbReference>
<evidence type="ECO:0000313" key="6">
    <source>
        <dbReference type="EMBL" id="CDW61087.1"/>
    </source>
</evidence>
<evidence type="ECO:0000256" key="3">
    <source>
        <dbReference type="ARBA" id="ARBA00012757"/>
    </source>
</evidence>
<dbReference type="InterPro" id="IPR008928">
    <property type="entry name" value="6-hairpin_glycosidase_sf"/>
</dbReference>
<dbReference type="PRINTS" id="PR00744">
    <property type="entry name" value="GLHYDRLASE37"/>
</dbReference>
<comment type="catalytic activity">
    <reaction evidence="1 5">
        <text>alpha,alpha-trehalose + H2O = alpha-D-glucose + beta-D-glucose</text>
        <dbReference type="Rhea" id="RHEA:32675"/>
        <dbReference type="ChEBI" id="CHEBI:15377"/>
        <dbReference type="ChEBI" id="CHEBI:15903"/>
        <dbReference type="ChEBI" id="CHEBI:16551"/>
        <dbReference type="ChEBI" id="CHEBI:17925"/>
        <dbReference type="EC" id="3.2.1.28"/>
    </reaction>
</comment>
<dbReference type="PANTHER" id="PTHR23403">
    <property type="entry name" value="TREHALASE"/>
    <property type="match status" value="1"/>
</dbReference>
<dbReference type="AlphaFoldDB" id="A0A077ZL92"/>
<evidence type="ECO:0000256" key="4">
    <source>
        <dbReference type="ARBA" id="ARBA00019905"/>
    </source>
</evidence>
<dbReference type="SUPFAM" id="SSF48208">
    <property type="entry name" value="Six-hairpin glycosidases"/>
    <property type="match status" value="1"/>
</dbReference>
<evidence type="ECO:0000256" key="5">
    <source>
        <dbReference type="RuleBase" id="RU361180"/>
    </source>
</evidence>
<dbReference type="PANTHER" id="PTHR23403:SF1">
    <property type="entry name" value="TREHALASE"/>
    <property type="match status" value="1"/>
</dbReference>
<dbReference type="Gene3D" id="1.50.10.10">
    <property type="match status" value="1"/>
</dbReference>
<evidence type="ECO:0000256" key="2">
    <source>
        <dbReference type="ARBA" id="ARBA00005615"/>
    </source>
</evidence>
<dbReference type="Pfam" id="PF01204">
    <property type="entry name" value="Trehalase"/>
    <property type="match status" value="2"/>
</dbReference>
<evidence type="ECO:0000256" key="1">
    <source>
        <dbReference type="ARBA" id="ARBA00001576"/>
    </source>
</evidence>
<keyword evidence="7" id="KW-1185">Reference proteome</keyword>
<dbReference type="GO" id="GO:0004555">
    <property type="term" value="F:alpha,alpha-trehalase activity"/>
    <property type="evidence" value="ECO:0007669"/>
    <property type="project" value="UniProtKB-EC"/>
</dbReference>
<dbReference type="EC" id="3.2.1.28" evidence="3 5"/>
<reference evidence="6" key="2">
    <citation type="submission" date="2014-03" db="EMBL/GenBank/DDBJ databases">
        <title>The whipworm genome and dual-species transcriptomics of an intimate host-pathogen interaction.</title>
        <authorList>
            <person name="Foth B.J."/>
            <person name="Tsai I.J."/>
            <person name="Reid A.J."/>
            <person name="Bancroft A.J."/>
            <person name="Nichol S."/>
            <person name="Tracey A."/>
            <person name="Holroyd N."/>
            <person name="Cotton J.A."/>
            <person name="Stanley E.J."/>
            <person name="Zarowiecki M."/>
            <person name="Liu J.Z."/>
            <person name="Huckvale T."/>
            <person name="Cooper P.J."/>
            <person name="Grencis R.K."/>
            <person name="Berriman M."/>
        </authorList>
    </citation>
    <scope>NUCLEOTIDE SEQUENCE [LARGE SCALE GENOMIC DNA]</scope>
</reference>
<dbReference type="InterPro" id="IPR001661">
    <property type="entry name" value="Glyco_hydro_37"/>
</dbReference>
<sequence>MCMNARLLAELNKKVGNLDKWEKNDLYFKLAKKVLLYVHWNEENGVWYDYDLDRKEHIKSYYISNAVPLYSRCFDNENVVAMRVYKYMENLSSFASAKSIATSSSIEGLQLTGNPDLEKIAERYAVNWNLLTYQSYMQSRFMFEKYNTSMKSDMPYGGGGEYEVQTGFGWTNGVTMTFLLKYASAFERELKSAASQTPIFQPSYLLLYVFIAANYMVQ</sequence>
<organism evidence="6 7">
    <name type="scientific">Trichuris trichiura</name>
    <name type="common">Whipworm</name>
    <name type="synonym">Trichocephalus trichiurus</name>
    <dbReference type="NCBI Taxonomy" id="36087"/>
    <lineage>
        <taxon>Eukaryota</taxon>
        <taxon>Metazoa</taxon>
        <taxon>Ecdysozoa</taxon>
        <taxon>Nematoda</taxon>
        <taxon>Enoplea</taxon>
        <taxon>Dorylaimia</taxon>
        <taxon>Trichinellida</taxon>
        <taxon>Trichuridae</taxon>
        <taxon>Trichuris</taxon>
    </lineage>
</organism>
<dbReference type="STRING" id="36087.A0A077ZL92"/>
<keyword evidence="5" id="KW-0378">Hydrolase</keyword>
<proteinExistence type="inferred from homology"/>
<dbReference type="InterPro" id="IPR012341">
    <property type="entry name" value="6hp_glycosidase-like_sf"/>
</dbReference>
<protein>
    <recommendedName>
        <fullName evidence="4 5">Trehalase</fullName>
        <ecNumber evidence="3 5">3.2.1.28</ecNumber>
    </recommendedName>
    <alternativeName>
        <fullName evidence="5">Alpha-trehalose glucohydrolase</fullName>
    </alternativeName>
</protein>
<dbReference type="EMBL" id="HG807826">
    <property type="protein sequence ID" value="CDW61087.1"/>
    <property type="molecule type" value="Genomic_DNA"/>
</dbReference>
<keyword evidence="5" id="KW-0326">Glycosidase</keyword>
<accession>A0A077ZL92</accession>